<sequence length="215" mass="25632">MKVIPREAGRVTYSTEIRNLKKVPFTPLQKALVIGSILGDGCLCENWSKTNYRLFINHCIEQKEYVRWKYDVLKNYILSEPRFYARNNSLTIRTISHSELSELRNTFYKNKQKIIPQNIKEFLKDPRVIAIWFMDDGNAVVRNTKHIGYHFNTQSFTREENKLLAECLYALYGIDARLEQNHGRYRLAIWKHDSRIKTRNLIEPYMLKNMYYKLG</sequence>
<dbReference type="InterPro" id="IPR004860">
    <property type="entry name" value="LAGLIDADG_dom"/>
</dbReference>
<organism evidence="2 3">
    <name type="scientific">Candidatus Taylorbacteria bacterium RIFCSPHIGHO2_02_FULL_45_35</name>
    <dbReference type="NCBI Taxonomy" id="1802311"/>
    <lineage>
        <taxon>Bacteria</taxon>
        <taxon>Candidatus Tayloriibacteriota</taxon>
    </lineage>
</organism>
<dbReference type="Gene3D" id="3.10.28.10">
    <property type="entry name" value="Homing endonucleases"/>
    <property type="match status" value="2"/>
</dbReference>
<proteinExistence type="predicted"/>
<protein>
    <recommendedName>
        <fullName evidence="1">Homing endonuclease LAGLIDADG domain-containing protein</fullName>
    </recommendedName>
</protein>
<reference evidence="2 3" key="1">
    <citation type="journal article" date="2016" name="Nat. Commun.">
        <title>Thousands of microbial genomes shed light on interconnected biogeochemical processes in an aquifer system.</title>
        <authorList>
            <person name="Anantharaman K."/>
            <person name="Brown C.T."/>
            <person name="Hug L.A."/>
            <person name="Sharon I."/>
            <person name="Castelle C.J."/>
            <person name="Probst A.J."/>
            <person name="Thomas B.C."/>
            <person name="Singh A."/>
            <person name="Wilkins M.J."/>
            <person name="Karaoz U."/>
            <person name="Brodie E.L."/>
            <person name="Williams K.H."/>
            <person name="Hubbard S.S."/>
            <person name="Banfield J.F."/>
        </authorList>
    </citation>
    <scope>NUCLEOTIDE SEQUENCE [LARGE SCALE GENOMIC DNA]</scope>
</reference>
<dbReference type="Pfam" id="PF03161">
    <property type="entry name" value="LAGLIDADG_2"/>
    <property type="match status" value="1"/>
</dbReference>
<feature type="domain" description="Homing endonuclease LAGLIDADG" evidence="1">
    <location>
        <begin position="32"/>
        <end position="194"/>
    </location>
</feature>
<evidence type="ECO:0000313" key="3">
    <source>
        <dbReference type="Proteomes" id="UP000177943"/>
    </source>
</evidence>
<dbReference type="AlphaFoldDB" id="A0A1G2MU68"/>
<accession>A0A1G2MU68</accession>
<dbReference type="SUPFAM" id="SSF55608">
    <property type="entry name" value="Homing endonucleases"/>
    <property type="match status" value="1"/>
</dbReference>
<evidence type="ECO:0000313" key="2">
    <source>
        <dbReference type="EMBL" id="OHA27416.1"/>
    </source>
</evidence>
<dbReference type="InterPro" id="IPR027434">
    <property type="entry name" value="Homing_endonucl"/>
</dbReference>
<gene>
    <name evidence="2" type="ORF">A3D56_03950</name>
</gene>
<dbReference type="Proteomes" id="UP000177943">
    <property type="component" value="Unassembled WGS sequence"/>
</dbReference>
<evidence type="ECO:0000259" key="1">
    <source>
        <dbReference type="Pfam" id="PF03161"/>
    </source>
</evidence>
<dbReference type="GO" id="GO:0004519">
    <property type="term" value="F:endonuclease activity"/>
    <property type="evidence" value="ECO:0007669"/>
    <property type="project" value="InterPro"/>
</dbReference>
<comment type="caution">
    <text evidence="2">The sequence shown here is derived from an EMBL/GenBank/DDBJ whole genome shotgun (WGS) entry which is preliminary data.</text>
</comment>
<name>A0A1G2MU68_9BACT</name>
<dbReference type="EMBL" id="MHRP01000013">
    <property type="protein sequence ID" value="OHA27416.1"/>
    <property type="molecule type" value="Genomic_DNA"/>
</dbReference>